<keyword evidence="2" id="KW-1185">Reference proteome</keyword>
<proteinExistence type="predicted"/>
<evidence type="ECO:0000313" key="3">
    <source>
        <dbReference type="WBParaSite" id="scaffold47253_cov294.g24661"/>
    </source>
</evidence>
<dbReference type="WBParaSite" id="scaffold47253_cov294.g24661">
    <property type="protein sequence ID" value="scaffold47253_cov294.g24661"/>
    <property type="gene ID" value="scaffold47253_cov294.g24661"/>
</dbReference>
<accession>A0A915MRU9</accession>
<dbReference type="AlphaFoldDB" id="A0A915MRU9"/>
<evidence type="ECO:0000313" key="2">
    <source>
        <dbReference type="Proteomes" id="UP000887561"/>
    </source>
</evidence>
<reference evidence="3" key="1">
    <citation type="submission" date="2022-11" db="UniProtKB">
        <authorList>
            <consortium name="WormBaseParasite"/>
        </authorList>
    </citation>
    <scope>IDENTIFICATION</scope>
</reference>
<evidence type="ECO:0000259" key="1">
    <source>
        <dbReference type="Pfam" id="PF23221"/>
    </source>
</evidence>
<feature type="domain" description="MROH2B-like N-terminal HEAT-repeats" evidence="1">
    <location>
        <begin position="44"/>
        <end position="109"/>
    </location>
</feature>
<organism evidence="2 3">
    <name type="scientific">Meloidogyne javanica</name>
    <name type="common">Root-knot nematode worm</name>
    <dbReference type="NCBI Taxonomy" id="6303"/>
    <lineage>
        <taxon>Eukaryota</taxon>
        <taxon>Metazoa</taxon>
        <taxon>Ecdysozoa</taxon>
        <taxon>Nematoda</taxon>
        <taxon>Chromadorea</taxon>
        <taxon>Rhabditida</taxon>
        <taxon>Tylenchina</taxon>
        <taxon>Tylenchomorpha</taxon>
        <taxon>Tylenchoidea</taxon>
        <taxon>Meloidogynidae</taxon>
        <taxon>Meloidogyninae</taxon>
        <taxon>Meloidogyne</taxon>
        <taxon>Meloidogyne incognita group</taxon>
    </lineage>
</organism>
<dbReference type="Proteomes" id="UP000887561">
    <property type="component" value="Unplaced"/>
</dbReference>
<dbReference type="InterPro" id="IPR056282">
    <property type="entry name" value="MROH2B-like_N_HEAT"/>
</dbReference>
<protein>
    <recommendedName>
        <fullName evidence="1">MROH2B-like N-terminal HEAT-repeats domain-containing protein</fullName>
    </recommendedName>
</protein>
<dbReference type="Pfam" id="PF23221">
    <property type="entry name" value="HEAT_MROH2B_1st"/>
    <property type="match status" value="1"/>
</dbReference>
<sequence length="109" mass="12294">MNEKDKAFAFRCLTNVFNQVDVVDVCDEQQILLIANLSTQEMSMAKVVDSLLHKFQPGSTSPPHRFIILTLSEIAQKNPDGFLPFLHDILARTDALLPHLKNDQIKSAF</sequence>
<name>A0A915MRU9_MELJA</name>